<evidence type="ECO:0000259" key="1">
    <source>
        <dbReference type="Pfam" id="PF17936"/>
    </source>
</evidence>
<feature type="domain" description="Bacterial Ig" evidence="1">
    <location>
        <begin position="46"/>
        <end position="101"/>
    </location>
</feature>
<sequence>MKINGEKTFTATIAKQTAGTTIFTRLIDKSGNKSIPVSFKVEDKTAPARPSVNTVGDNTVKVTGKAEASSSVTVKTGRTVLGKANSNSAGNFTVTMSKKQKPE</sequence>
<dbReference type="InterPro" id="IPR041498">
    <property type="entry name" value="Big_6"/>
</dbReference>
<dbReference type="Pfam" id="PF17936">
    <property type="entry name" value="Big_6"/>
    <property type="match status" value="1"/>
</dbReference>
<evidence type="ECO:0000313" key="2">
    <source>
        <dbReference type="EMBL" id="MBR8645050.1"/>
    </source>
</evidence>
<name>A0A941FIW3_9BACI</name>
<dbReference type="Proteomes" id="UP000680045">
    <property type="component" value="Unassembled WGS sequence"/>
</dbReference>
<dbReference type="Gene3D" id="2.60.40.10">
    <property type="entry name" value="Immunoglobulins"/>
    <property type="match status" value="1"/>
</dbReference>
<evidence type="ECO:0000313" key="3">
    <source>
        <dbReference type="Proteomes" id="UP000680045"/>
    </source>
</evidence>
<gene>
    <name evidence="2" type="ORF">KEH51_14625</name>
</gene>
<proteinExistence type="predicted"/>
<organism evidence="2 3">
    <name type="scientific">Peribacillus frigoritolerans</name>
    <dbReference type="NCBI Taxonomy" id="450367"/>
    <lineage>
        <taxon>Bacteria</taxon>
        <taxon>Bacillati</taxon>
        <taxon>Bacillota</taxon>
        <taxon>Bacilli</taxon>
        <taxon>Bacillales</taxon>
        <taxon>Bacillaceae</taxon>
        <taxon>Peribacillus</taxon>
    </lineage>
</organism>
<accession>A0A941FIW3</accession>
<reference evidence="2" key="1">
    <citation type="submission" date="2021-04" db="EMBL/GenBank/DDBJ databases">
        <title>Whole genome sequencing of Enterococci isolates from hospitalized patients.</title>
        <authorList>
            <person name="Ogoti B.M."/>
            <person name="Onyambu F.G."/>
        </authorList>
    </citation>
    <scope>NUCLEOTIDE SEQUENCE</scope>
    <source>
        <strain evidence="2">242</strain>
    </source>
</reference>
<dbReference type="AlphaFoldDB" id="A0A941FIW3"/>
<protein>
    <recommendedName>
        <fullName evidence="1">Bacterial Ig domain-containing protein</fullName>
    </recommendedName>
</protein>
<dbReference type="EMBL" id="JAGTPW010000024">
    <property type="protein sequence ID" value="MBR8645050.1"/>
    <property type="molecule type" value="Genomic_DNA"/>
</dbReference>
<dbReference type="InterPro" id="IPR013783">
    <property type="entry name" value="Ig-like_fold"/>
</dbReference>
<comment type="caution">
    <text evidence="2">The sequence shown here is derived from an EMBL/GenBank/DDBJ whole genome shotgun (WGS) entry which is preliminary data.</text>
</comment>